<dbReference type="EMBL" id="MHCC01000027">
    <property type="protein sequence ID" value="OGY12469.1"/>
    <property type="molecule type" value="Genomic_DNA"/>
</dbReference>
<gene>
    <name evidence="2" type="ORF">A3A77_00635</name>
</gene>
<protein>
    <submittedName>
        <fullName evidence="2">Uncharacterized protein</fullName>
    </submittedName>
</protein>
<keyword evidence="1" id="KW-0812">Transmembrane</keyword>
<dbReference type="Proteomes" id="UP000178659">
    <property type="component" value="Unassembled WGS sequence"/>
</dbReference>
<keyword evidence="1" id="KW-0472">Membrane</keyword>
<feature type="transmembrane region" description="Helical" evidence="1">
    <location>
        <begin position="37"/>
        <end position="59"/>
    </location>
</feature>
<evidence type="ECO:0000313" key="2">
    <source>
        <dbReference type="EMBL" id="OGY12469.1"/>
    </source>
</evidence>
<organism evidence="2 3">
    <name type="scientific">Candidatus Blackburnbacteria bacterium RIFCSPLOWO2_01_FULL_40_20</name>
    <dbReference type="NCBI Taxonomy" id="1797519"/>
    <lineage>
        <taxon>Bacteria</taxon>
        <taxon>Candidatus Blackburniibacteriota</taxon>
    </lineage>
</organism>
<accession>A0A1G1VAP8</accession>
<name>A0A1G1VAP8_9BACT</name>
<evidence type="ECO:0000313" key="3">
    <source>
        <dbReference type="Proteomes" id="UP000178659"/>
    </source>
</evidence>
<comment type="caution">
    <text evidence="2">The sequence shown here is derived from an EMBL/GenBank/DDBJ whole genome shotgun (WGS) entry which is preliminary data.</text>
</comment>
<reference evidence="2 3" key="1">
    <citation type="journal article" date="2016" name="Nat. Commun.">
        <title>Thousands of microbial genomes shed light on interconnected biogeochemical processes in an aquifer system.</title>
        <authorList>
            <person name="Anantharaman K."/>
            <person name="Brown C.T."/>
            <person name="Hug L.A."/>
            <person name="Sharon I."/>
            <person name="Castelle C.J."/>
            <person name="Probst A.J."/>
            <person name="Thomas B.C."/>
            <person name="Singh A."/>
            <person name="Wilkins M.J."/>
            <person name="Karaoz U."/>
            <person name="Brodie E.L."/>
            <person name="Williams K.H."/>
            <person name="Hubbard S.S."/>
            <person name="Banfield J.F."/>
        </authorList>
    </citation>
    <scope>NUCLEOTIDE SEQUENCE [LARGE SCALE GENOMIC DNA]</scope>
</reference>
<dbReference type="AlphaFoldDB" id="A0A1G1VAP8"/>
<sequence length="60" mass="6642">MSFSDPRFIYILVSLPIMFGVTLVADGIAKILHEKNCGWISLFSGIVFLLTMGVVILLLQ</sequence>
<keyword evidence="1" id="KW-1133">Transmembrane helix</keyword>
<feature type="transmembrane region" description="Helical" evidence="1">
    <location>
        <begin position="6"/>
        <end position="25"/>
    </location>
</feature>
<evidence type="ECO:0000256" key="1">
    <source>
        <dbReference type="SAM" id="Phobius"/>
    </source>
</evidence>
<proteinExistence type="predicted"/>